<keyword evidence="2" id="KW-0677">Repeat</keyword>
<dbReference type="Proteomes" id="UP000682733">
    <property type="component" value="Unassembled WGS sequence"/>
</dbReference>
<name>A0A8S2S1E2_9BILA</name>
<dbReference type="InterPro" id="IPR001611">
    <property type="entry name" value="Leu-rich_rpt"/>
</dbReference>
<feature type="non-terminal residue" evidence="4">
    <location>
        <position position="1"/>
    </location>
</feature>
<dbReference type="SUPFAM" id="SSF52058">
    <property type="entry name" value="L domain-like"/>
    <property type="match status" value="2"/>
</dbReference>
<dbReference type="Pfam" id="PF00560">
    <property type="entry name" value="LRR_1"/>
    <property type="match status" value="1"/>
</dbReference>
<dbReference type="PRINTS" id="PR00019">
    <property type="entry name" value="LEURICHRPT"/>
</dbReference>
<evidence type="ECO:0000256" key="2">
    <source>
        <dbReference type="ARBA" id="ARBA00022737"/>
    </source>
</evidence>
<dbReference type="EMBL" id="CAJNOK010025540">
    <property type="protein sequence ID" value="CAF1391351.1"/>
    <property type="molecule type" value="Genomic_DNA"/>
</dbReference>
<dbReference type="Proteomes" id="UP000677228">
    <property type="component" value="Unassembled WGS sequence"/>
</dbReference>
<dbReference type="InterPro" id="IPR003591">
    <property type="entry name" value="Leu-rich_rpt_typical-subtyp"/>
</dbReference>
<dbReference type="EMBL" id="CAJOBA010047246">
    <property type="protein sequence ID" value="CAF4198960.1"/>
    <property type="molecule type" value="Genomic_DNA"/>
</dbReference>
<dbReference type="InterPro" id="IPR032675">
    <property type="entry name" value="LRR_dom_sf"/>
</dbReference>
<dbReference type="Gene3D" id="3.80.10.10">
    <property type="entry name" value="Ribonuclease Inhibitor"/>
    <property type="match status" value="3"/>
</dbReference>
<dbReference type="PANTHER" id="PTHR48051">
    <property type="match status" value="1"/>
</dbReference>
<keyword evidence="1" id="KW-0433">Leucine-rich repeat</keyword>
<reference evidence="4" key="1">
    <citation type="submission" date="2021-02" db="EMBL/GenBank/DDBJ databases">
        <authorList>
            <person name="Nowell W R."/>
        </authorList>
    </citation>
    <scope>NUCLEOTIDE SEQUENCE</scope>
</reference>
<evidence type="ECO:0000313" key="3">
    <source>
        <dbReference type="EMBL" id="CAF1391351.1"/>
    </source>
</evidence>
<accession>A0A8S2S1E2</accession>
<comment type="caution">
    <text evidence="4">The sequence shown here is derived from an EMBL/GenBank/DDBJ whole genome shotgun (WGS) entry which is preliminary data.</text>
</comment>
<gene>
    <name evidence="3" type="ORF">OVA965_LOCUS32591</name>
    <name evidence="4" type="ORF">TMI583_LOCUS33452</name>
</gene>
<dbReference type="SMART" id="SM00369">
    <property type="entry name" value="LRR_TYP"/>
    <property type="match status" value="3"/>
</dbReference>
<sequence>TSEANFTYCSIYDSDEEIINSQPFYVNIGYPQTLKNASTIYYEFKRPNKLWLVNNKKEAIDIFCLKPLQSLILFSANITFTPDFQYLTNLIELTIINDNGRIGEYFPVEFDQLPLSHMNLSNLLSLKALPDGFGRKLEILMLSKIPNLEYLPENLFSLKSLFIEQCPKLTYLPSTIVAASNLRELTITRSGLLDIELNNFQEFSYVTFSSNPNLTLVSLINMNIHGNVDLSKNDQLSVVIIRNFTRLSLNINSLPSLQVLMLEDISSLLSLDLSKNPSLTDMTFNNIKDLLSLDMSQCQLFEFPMEILKFGSSLQQLDLSGNKLSSLPDIFSSMLSGLKRLYLSGNRLNKNLAITTPLFHLEELKLNNNTLRSLSGIHKHTALRYLILDHNYIEEIPLEMIKLQELVTLSISNNRLRTIPYRITNLRKLTSINIKLNPYMSRDESLTIKAEFMLIRPSIRFDSDY</sequence>
<dbReference type="InterPro" id="IPR050216">
    <property type="entry name" value="LRR_domain-containing"/>
</dbReference>
<dbReference type="PANTHER" id="PTHR48051:SF1">
    <property type="entry name" value="RAS SUPPRESSOR PROTEIN 1"/>
    <property type="match status" value="1"/>
</dbReference>
<protein>
    <recommendedName>
        <fullName evidence="6">Chaoptin</fullName>
    </recommendedName>
</protein>
<evidence type="ECO:0000313" key="4">
    <source>
        <dbReference type="EMBL" id="CAF4198960.1"/>
    </source>
</evidence>
<dbReference type="PROSITE" id="PS51450">
    <property type="entry name" value="LRR"/>
    <property type="match status" value="2"/>
</dbReference>
<evidence type="ECO:0008006" key="6">
    <source>
        <dbReference type="Google" id="ProtNLM"/>
    </source>
</evidence>
<dbReference type="SMART" id="SM00364">
    <property type="entry name" value="LRR_BAC"/>
    <property type="match status" value="3"/>
</dbReference>
<dbReference type="GO" id="GO:0005737">
    <property type="term" value="C:cytoplasm"/>
    <property type="evidence" value="ECO:0007669"/>
    <property type="project" value="TreeGrafter"/>
</dbReference>
<proteinExistence type="predicted"/>
<dbReference type="AlphaFoldDB" id="A0A8S2S1E2"/>
<evidence type="ECO:0000313" key="5">
    <source>
        <dbReference type="Proteomes" id="UP000682733"/>
    </source>
</evidence>
<organism evidence="4 5">
    <name type="scientific">Didymodactylos carnosus</name>
    <dbReference type="NCBI Taxonomy" id="1234261"/>
    <lineage>
        <taxon>Eukaryota</taxon>
        <taxon>Metazoa</taxon>
        <taxon>Spiralia</taxon>
        <taxon>Gnathifera</taxon>
        <taxon>Rotifera</taxon>
        <taxon>Eurotatoria</taxon>
        <taxon>Bdelloidea</taxon>
        <taxon>Philodinida</taxon>
        <taxon>Philodinidae</taxon>
        <taxon>Didymodactylos</taxon>
    </lineage>
</organism>
<evidence type="ECO:0000256" key="1">
    <source>
        <dbReference type="ARBA" id="ARBA00022614"/>
    </source>
</evidence>
<dbReference type="Pfam" id="PF13855">
    <property type="entry name" value="LRR_8"/>
    <property type="match status" value="1"/>
</dbReference>